<organism evidence="1">
    <name type="scientific">marine sediment metagenome</name>
    <dbReference type="NCBI Taxonomy" id="412755"/>
    <lineage>
        <taxon>unclassified sequences</taxon>
        <taxon>metagenomes</taxon>
        <taxon>ecological metagenomes</taxon>
    </lineage>
</organism>
<reference evidence="1" key="1">
    <citation type="journal article" date="2014" name="Front. Microbiol.">
        <title>High frequency of phylogenetically diverse reductive dehalogenase-homologous genes in deep subseafloor sedimentary metagenomes.</title>
        <authorList>
            <person name="Kawai M."/>
            <person name="Futagami T."/>
            <person name="Toyoda A."/>
            <person name="Takaki Y."/>
            <person name="Nishi S."/>
            <person name="Hori S."/>
            <person name="Arai W."/>
            <person name="Tsubouchi T."/>
            <person name="Morono Y."/>
            <person name="Uchiyama I."/>
            <person name="Ito T."/>
            <person name="Fujiyama A."/>
            <person name="Inagaki F."/>
            <person name="Takami H."/>
        </authorList>
    </citation>
    <scope>NUCLEOTIDE SEQUENCE</scope>
    <source>
        <strain evidence="1">Expedition CK06-06</strain>
    </source>
</reference>
<protein>
    <recommendedName>
        <fullName evidence="2">MalT-like TPR region domain-containing protein</fullName>
    </recommendedName>
</protein>
<dbReference type="SUPFAM" id="SSF48452">
    <property type="entry name" value="TPR-like"/>
    <property type="match status" value="1"/>
</dbReference>
<dbReference type="Gene3D" id="1.25.40.10">
    <property type="entry name" value="Tetratricopeptide repeat domain"/>
    <property type="match status" value="1"/>
</dbReference>
<feature type="non-terminal residue" evidence="1">
    <location>
        <position position="1"/>
    </location>
</feature>
<dbReference type="EMBL" id="BART01035105">
    <property type="protein sequence ID" value="GAH10999.1"/>
    <property type="molecule type" value="Genomic_DNA"/>
</dbReference>
<name>X1E1G6_9ZZZZ</name>
<gene>
    <name evidence="1" type="ORF">S01H4_59757</name>
</gene>
<feature type="non-terminal residue" evidence="1">
    <location>
        <position position="197"/>
    </location>
</feature>
<comment type="caution">
    <text evidence="1">The sequence shown here is derived from an EMBL/GenBank/DDBJ whole genome shotgun (WGS) entry which is preliminary data.</text>
</comment>
<evidence type="ECO:0008006" key="2">
    <source>
        <dbReference type="Google" id="ProtNLM"/>
    </source>
</evidence>
<evidence type="ECO:0000313" key="1">
    <source>
        <dbReference type="EMBL" id="GAH10999.1"/>
    </source>
</evidence>
<sequence>KTLAIAPQEASDDGIICHGFEAVLCFNLGVCYLLSDQDQEATLYFSRTEALLEIQGSIYNSSSEILVQAVPNNEDAGTPFRLDTIAVLHNIGLINFRAGKYEKSLQCYIEAVAKSIAKCEAEDMSVALALNTIGVLLSRIAQGPSSSSDSTERTYEDAIAALNKRYLNIRINILGEDAGSDKDTGTAAVLNNIGRRH</sequence>
<dbReference type="AlphaFoldDB" id="X1E1G6"/>
<proteinExistence type="predicted"/>
<accession>X1E1G6</accession>
<dbReference type="InterPro" id="IPR011990">
    <property type="entry name" value="TPR-like_helical_dom_sf"/>
</dbReference>